<dbReference type="Gene3D" id="1.10.10.10">
    <property type="entry name" value="Winged helix-like DNA-binding domain superfamily/Winged helix DNA-binding domain"/>
    <property type="match status" value="1"/>
</dbReference>
<dbReference type="SUPFAM" id="SSF46785">
    <property type="entry name" value="Winged helix' DNA-binding domain"/>
    <property type="match status" value="1"/>
</dbReference>
<dbReference type="AlphaFoldDB" id="A0A7C4D8L4"/>
<feature type="domain" description="ArnR1-like winged helix-turn-helix" evidence="1">
    <location>
        <begin position="31"/>
        <end position="74"/>
    </location>
</feature>
<sequence>MVLENPVKYLILLASSDDKKIDINKASELLKISASTVRKYLNLLVKEGFIEKREDGFYLTSLGEKFLKTIKSIKTDFQASSPYIITDLSTGVPIPLSFKNYKQLLCIIKNEFVDKNTLELHFKQYMINWIKNSLNDEFLLELTNRGLIKNIDDLKNYLENLISIENTMRERIT</sequence>
<dbReference type="InterPro" id="IPR036390">
    <property type="entry name" value="WH_DNA-bd_sf"/>
</dbReference>
<protein>
    <submittedName>
        <fullName evidence="2">DeoR family transcriptional regulator</fullName>
    </submittedName>
</protein>
<dbReference type="InterPro" id="IPR038723">
    <property type="entry name" value="ArnR1-like_HTH"/>
</dbReference>
<organism evidence="2">
    <name type="scientific">Staphylothermus marinus</name>
    <dbReference type="NCBI Taxonomy" id="2280"/>
    <lineage>
        <taxon>Archaea</taxon>
        <taxon>Thermoproteota</taxon>
        <taxon>Thermoprotei</taxon>
        <taxon>Desulfurococcales</taxon>
        <taxon>Desulfurococcaceae</taxon>
        <taxon>Staphylothermus</taxon>
    </lineage>
</organism>
<comment type="caution">
    <text evidence="2">The sequence shown here is derived from an EMBL/GenBank/DDBJ whole genome shotgun (WGS) entry which is preliminary data.</text>
</comment>
<dbReference type="InterPro" id="IPR036388">
    <property type="entry name" value="WH-like_DNA-bd_sf"/>
</dbReference>
<reference evidence="2" key="1">
    <citation type="journal article" date="2020" name="mSystems">
        <title>Genome- and Community-Level Interaction Insights into Carbon Utilization and Element Cycling Functions of Hydrothermarchaeota in Hydrothermal Sediment.</title>
        <authorList>
            <person name="Zhou Z."/>
            <person name="Liu Y."/>
            <person name="Xu W."/>
            <person name="Pan J."/>
            <person name="Luo Z.H."/>
            <person name="Li M."/>
        </authorList>
    </citation>
    <scope>NUCLEOTIDE SEQUENCE [LARGE SCALE GENOMIC DNA]</scope>
    <source>
        <strain evidence="2">SpSt-642</strain>
    </source>
</reference>
<name>A0A7C4D8L4_STAMA</name>
<dbReference type="EMBL" id="DTBJ01000059">
    <property type="protein sequence ID" value="HGM59322.1"/>
    <property type="molecule type" value="Genomic_DNA"/>
</dbReference>
<dbReference type="Pfam" id="PF14947">
    <property type="entry name" value="HTH_45"/>
    <property type="match status" value="1"/>
</dbReference>
<accession>A0A7C4D8L4</accession>
<evidence type="ECO:0000313" key="2">
    <source>
        <dbReference type="EMBL" id="HGM59322.1"/>
    </source>
</evidence>
<evidence type="ECO:0000259" key="1">
    <source>
        <dbReference type="Pfam" id="PF14947"/>
    </source>
</evidence>
<gene>
    <name evidence="2" type="ORF">ENU14_07050</name>
</gene>
<proteinExistence type="predicted"/>